<dbReference type="Proteomes" id="UP000499080">
    <property type="component" value="Unassembled WGS sequence"/>
</dbReference>
<organism evidence="1 2">
    <name type="scientific">Araneus ventricosus</name>
    <name type="common">Orbweaver spider</name>
    <name type="synonym">Epeira ventricosa</name>
    <dbReference type="NCBI Taxonomy" id="182803"/>
    <lineage>
        <taxon>Eukaryota</taxon>
        <taxon>Metazoa</taxon>
        <taxon>Ecdysozoa</taxon>
        <taxon>Arthropoda</taxon>
        <taxon>Chelicerata</taxon>
        <taxon>Arachnida</taxon>
        <taxon>Araneae</taxon>
        <taxon>Araneomorphae</taxon>
        <taxon>Entelegynae</taxon>
        <taxon>Araneoidea</taxon>
        <taxon>Araneidae</taxon>
        <taxon>Araneus</taxon>
    </lineage>
</organism>
<proteinExistence type="predicted"/>
<comment type="caution">
    <text evidence="1">The sequence shown here is derived from an EMBL/GenBank/DDBJ whole genome shotgun (WGS) entry which is preliminary data.</text>
</comment>
<protein>
    <submittedName>
        <fullName evidence="1">Uncharacterized protein</fullName>
    </submittedName>
</protein>
<dbReference type="AlphaFoldDB" id="A0A4Y2M0C7"/>
<dbReference type="EMBL" id="BGPR01006623">
    <property type="protein sequence ID" value="GBN20475.1"/>
    <property type="molecule type" value="Genomic_DNA"/>
</dbReference>
<evidence type="ECO:0000313" key="1">
    <source>
        <dbReference type="EMBL" id="GBN20475.1"/>
    </source>
</evidence>
<reference evidence="1 2" key="1">
    <citation type="journal article" date="2019" name="Sci. Rep.">
        <title>Orb-weaving spider Araneus ventricosus genome elucidates the spidroin gene catalogue.</title>
        <authorList>
            <person name="Kono N."/>
            <person name="Nakamura H."/>
            <person name="Ohtoshi R."/>
            <person name="Moran D.A.P."/>
            <person name="Shinohara A."/>
            <person name="Yoshida Y."/>
            <person name="Fujiwara M."/>
            <person name="Mori M."/>
            <person name="Tomita M."/>
            <person name="Arakawa K."/>
        </authorList>
    </citation>
    <scope>NUCLEOTIDE SEQUENCE [LARGE SCALE GENOMIC DNA]</scope>
</reference>
<accession>A0A4Y2M0C7</accession>
<sequence>MGATLVTLQMSKPQSTYVTYCQVSSVICGAIIRKDPFFEIIHIFHFLLKQKCSMVVSPNIREAKQRRPKADRLSTSDFCGKLSKADVYSAHERPR</sequence>
<name>A0A4Y2M0C7_ARAVE</name>
<evidence type="ECO:0000313" key="2">
    <source>
        <dbReference type="Proteomes" id="UP000499080"/>
    </source>
</evidence>
<keyword evidence="2" id="KW-1185">Reference proteome</keyword>
<gene>
    <name evidence="1" type="ORF">AVEN_63891_1</name>
</gene>